<feature type="compositionally biased region" description="Polar residues" evidence="1">
    <location>
        <begin position="242"/>
        <end position="255"/>
    </location>
</feature>
<feature type="region of interest" description="Disordered" evidence="1">
    <location>
        <begin position="242"/>
        <end position="361"/>
    </location>
</feature>
<sequence length="413" mass="44102">MADMQRRLPLLLIVVVVFLFVVFLHVCLSCQPWKQRQKRRASTKGVVLQEECPMAGMKARAVLPAAEGGRRPATTKPSRRYEPSMYSHLPSWETPLPPSDEEPEGEELPTFPLASGSTQLLSQTVLVRGSASNELGEYTSLLQQGLGNDDDGGVDLRFGLSSSGAREVSRTVITVVHASARGLQHPRREQTERSTVRGSTSVAGGVGSSPAARQHVSSAAFGERLTDNWDVRTVAAEASLRTSGAHSSMLNQTTLAPPEGRDEGACRPPAGSGASVENITRGVSNMRAHSDGGDGDGCGGDDADEGFREEVDTGDDDDDNAVRPVGKTGGRGIGRSNRGGRGRSVGRGGRGGVTDDGGKSVTYWSTDEQMLLARGKREQDMHLAGLGHNYGRMQTKEWKWVDIAKRMANGGNP</sequence>
<feature type="compositionally biased region" description="Low complexity" evidence="1">
    <location>
        <begin position="196"/>
        <end position="213"/>
    </location>
</feature>
<keyword evidence="3" id="KW-1185">Reference proteome</keyword>
<dbReference type="EMBL" id="BFEA01000114">
    <property type="protein sequence ID" value="GBG69405.1"/>
    <property type="molecule type" value="Genomic_DNA"/>
</dbReference>
<feature type="compositionally biased region" description="Basic and acidic residues" evidence="1">
    <location>
        <begin position="186"/>
        <end position="195"/>
    </location>
</feature>
<evidence type="ECO:0008006" key="4">
    <source>
        <dbReference type="Google" id="ProtNLM"/>
    </source>
</evidence>
<gene>
    <name evidence="2" type="ORF">CBR_g4098</name>
</gene>
<dbReference type="AlphaFoldDB" id="A0A388KH70"/>
<name>A0A388KH70_CHABU</name>
<dbReference type="Proteomes" id="UP000265515">
    <property type="component" value="Unassembled WGS sequence"/>
</dbReference>
<organism evidence="2 3">
    <name type="scientific">Chara braunii</name>
    <name type="common">Braun's stonewort</name>
    <dbReference type="NCBI Taxonomy" id="69332"/>
    <lineage>
        <taxon>Eukaryota</taxon>
        <taxon>Viridiplantae</taxon>
        <taxon>Streptophyta</taxon>
        <taxon>Charophyceae</taxon>
        <taxon>Charales</taxon>
        <taxon>Characeae</taxon>
        <taxon>Chara</taxon>
    </lineage>
</organism>
<reference evidence="2 3" key="1">
    <citation type="journal article" date="2018" name="Cell">
        <title>The Chara Genome: Secondary Complexity and Implications for Plant Terrestrialization.</title>
        <authorList>
            <person name="Nishiyama T."/>
            <person name="Sakayama H."/>
            <person name="Vries J.D."/>
            <person name="Buschmann H."/>
            <person name="Saint-Marcoux D."/>
            <person name="Ullrich K.K."/>
            <person name="Haas F.B."/>
            <person name="Vanderstraeten L."/>
            <person name="Becker D."/>
            <person name="Lang D."/>
            <person name="Vosolsobe S."/>
            <person name="Rombauts S."/>
            <person name="Wilhelmsson P.K.I."/>
            <person name="Janitza P."/>
            <person name="Kern R."/>
            <person name="Heyl A."/>
            <person name="Rumpler F."/>
            <person name="Villalobos L.I.A.C."/>
            <person name="Clay J.M."/>
            <person name="Skokan R."/>
            <person name="Toyoda A."/>
            <person name="Suzuki Y."/>
            <person name="Kagoshima H."/>
            <person name="Schijlen E."/>
            <person name="Tajeshwar N."/>
            <person name="Catarino B."/>
            <person name="Hetherington A.J."/>
            <person name="Saltykova A."/>
            <person name="Bonnot C."/>
            <person name="Breuninger H."/>
            <person name="Symeonidi A."/>
            <person name="Radhakrishnan G.V."/>
            <person name="Van Nieuwerburgh F."/>
            <person name="Deforce D."/>
            <person name="Chang C."/>
            <person name="Karol K.G."/>
            <person name="Hedrich R."/>
            <person name="Ulvskov P."/>
            <person name="Glockner G."/>
            <person name="Delwiche C.F."/>
            <person name="Petrasek J."/>
            <person name="Van de Peer Y."/>
            <person name="Friml J."/>
            <person name="Beilby M."/>
            <person name="Dolan L."/>
            <person name="Kohara Y."/>
            <person name="Sugano S."/>
            <person name="Fujiyama A."/>
            <person name="Delaux P.-M."/>
            <person name="Quint M."/>
            <person name="TheiBen G."/>
            <person name="Hagemann M."/>
            <person name="Harholt J."/>
            <person name="Dunand C."/>
            <person name="Zachgo S."/>
            <person name="Langdale J."/>
            <person name="Maumus F."/>
            <person name="Straeten D.V.D."/>
            <person name="Gould S.B."/>
            <person name="Rensing S.A."/>
        </authorList>
    </citation>
    <scope>NUCLEOTIDE SEQUENCE [LARGE SCALE GENOMIC DNA]</scope>
    <source>
        <strain evidence="2 3">S276</strain>
    </source>
</reference>
<feature type="region of interest" description="Disordered" evidence="1">
    <location>
        <begin position="182"/>
        <end position="219"/>
    </location>
</feature>
<evidence type="ECO:0000313" key="2">
    <source>
        <dbReference type="EMBL" id="GBG69405.1"/>
    </source>
</evidence>
<comment type="caution">
    <text evidence="2">The sequence shown here is derived from an EMBL/GenBank/DDBJ whole genome shotgun (WGS) entry which is preliminary data.</text>
</comment>
<proteinExistence type="predicted"/>
<feature type="compositionally biased region" description="Gly residues" evidence="1">
    <location>
        <begin position="327"/>
        <end position="355"/>
    </location>
</feature>
<protein>
    <recommendedName>
        <fullName evidence="4">Myb-like domain-containing protein</fullName>
    </recommendedName>
</protein>
<feature type="region of interest" description="Disordered" evidence="1">
    <location>
        <begin position="66"/>
        <end position="108"/>
    </location>
</feature>
<evidence type="ECO:0000313" key="3">
    <source>
        <dbReference type="Proteomes" id="UP000265515"/>
    </source>
</evidence>
<evidence type="ECO:0000256" key="1">
    <source>
        <dbReference type="SAM" id="MobiDB-lite"/>
    </source>
</evidence>
<accession>A0A388KH70</accession>
<dbReference type="Gramene" id="GBG69405">
    <property type="protein sequence ID" value="GBG69405"/>
    <property type="gene ID" value="CBR_g4098"/>
</dbReference>